<sequence length="201" mass="21845">MSDLFNSPVLKVEQPRRIPSAKSQYTISDGAGIPLATAAERSVPLRRQATRALFGDGDDRRVVQVEHARGGAPLLVVERPKSTLGSWVSAPDGTLVGSIRSDRFKWRYVLLDAAERPVGRLEGNKLARKFKVLDGAGAHVAQVDKKWKGAATEVLTTADRYAVEFFHPLPDPLRVLVVAAPIALDLMLYEGKDLPDLGALA</sequence>
<dbReference type="PANTHER" id="PTHR23248:SF9">
    <property type="entry name" value="PHOSPHOLIPID SCRAMBLASE"/>
    <property type="match status" value="1"/>
</dbReference>
<dbReference type="RefSeq" id="WP_344545832.1">
    <property type="nucleotide sequence ID" value="NZ_BAAATD010000008.1"/>
</dbReference>
<protein>
    <recommendedName>
        <fullName evidence="3">Scramblase</fullName>
    </recommendedName>
</protein>
<dbReference type="InterPro" id="IPR005552">
    <property type="entry name" value="Scramblase"/>
</dbReference>
<reference evidence="1 2" key="1">
    <citation type="journal article" date="2019" name="Int. J. Syst. Evol. Microbiol.">
        <title>The Global Catalogue of Microorganisms (GCM) 10K type strain sequencing project: providing services to taxonomists for standard genome sequencing and annotation.</title>
        <authorList>
            <consortium name="The Broad Institute Genomics Platform"/>
            <consortium name="The Broad Institute Genome Sequencing Center for Infectious Disease"/>
            <person name="Wu L."/>
            <person name="Ma J."/>
        </authorList>
    </citation>
    <scope>NUCLEOTIDE SEQUENCE [LARGE SCALE GENOMIC DNA]</scope>
    <source>
        <strain evidence="1 2">JCM 6833</strain>
    </source>
</reference>
<evidence type="ECO:0000313" key="1">
    <source>
        <dbReference type="EMBL" id="GAA2616932.1"/>
    </source>
</evidence>
<dbReference type="Proteomes" id="UP001501509">
    <property type="component" value="Unassembled WGS sequence"/>
</dbReference>
<evidence type="ECO:0008006" key="3">
    <source>
        <dbReference type="Google" id="ProtNLM"/>
    </source>
</evidence>
<dbReference type="EMBL" id="BAAATD010000008">
    <property type="protein sequence ID" value="GAA2616932.1"/>
    <property type="molecule type" value="Genomic_DNA"/>
</dbReference>
<proteinExistence type="predicted"/>
<evidence type="ECO:0000313" key="2">
    <source>
        <dbReference type="Proteomes" id="UP001501509"/>
    </source>
</evidence>
<dbReference type="Pfam" id="PF03803">
    <property type="entry name" value="Scramblase"/>
    <property type="match status" value="1"/>
</dbReference>
<keyword evidence="2" id="KW-1185">Reference proteome</keyword>
<accession>A0ABN3Q4Y6</accession>
<dbReference type="InterPro" id="IPR025659">
    <property type="entry name" value="Tubby-like_C"/>
</dbReference>
<organism evidence="1 2">
    <name type="scientific">Actinomadura fulvescens</name>
    <dbReference type="NCBI Taxonomy" id="46160"/>
    <lineage>
        <taxon>Bacteria</taxon>
        <taxon>Bacillati</taxon>
        <taxon>Actinomycetota</taxon>
        <taxon>Actinomycetes</taxon>
        <taxon>Streptosporangiales</taxon>
        <taxon>Thermomonosporaceae</taxon>
        <taxon>Actinomadura</taxon>
    </lineage>
</organism>
<name>A0ABN3Q4Y6_9ACTN</name>
<comment type="caution">
    <text evidence="1">The sequence shown here is derived from an EMBL/GenBank/DDBJ whole genome shotgun (WGS) entry which is preliminary data.</text>
</comment>
<dbReference type="InterPro" id="IPR038595">
    <property type="entry name" value="LOR_sf"/>
</dbReference>
<dbReference type="SUPFAM" id="SSF54518">
    <property type="entry name" value="Tubby C-terminal domain-like"/>
    <property type="match status" value="1"/>
</dbReference>
<gene>
    <name evidence="1" type="ORF">GCM10010411_60130</name>
</gene>
<dbReference type="PANTHER" id="PTHR23248">
    <property type="entry name" value="PHOSPHOLIPID SCRAMBLASE-RELATED"/>
    <property type="match status" value="1"/>
</dbReference>
<dbReference type="Gene3D" id="2.40.160.200">
    <property type="entry name" value="LURP1-related"/>
    <property type="match status" value="1"/>
</dbReference>